<dbReference type="Gene3D" id="3.40.50.300">
    <property type="entry name" value="P-loop containing nucleotide triphosphate hydrolases"/>
    <property type="match status" value="1"/>
</dbReference>
<evidence type="ECO:0000256" key="4">
    <source>
        <dbReference type="ARBA" id="ARBA00022840"/>
    </source>
</evidence>
<comment type="caution">
    <text evidence="6">The sequence shown here is derived from an EMBL/GenBank/DDBJ whole genome shotgun (WGS) entry which is preliminary data.</text>
</comment>
<evidence type="ECO:0000313" key="6">
    <source>
        <dbReference type="EMBL" id="NKG20692.1"/>
    </source>
</evidence>
<dbReference type="CDD" id="cd03225">
    <property type="entry name" value="ABC_cobalt_CbiO_domain1"/>
    <property type="match status" value="1"/>
</dbReference>
<dbReference type="InterPro" id="IPR050095">
    <property type="entry name" value="ECF_ABC_transporter_ATP-bd"/>
</dbReference>
<dbReference type="GO" id="GO:0005524">
    <property type="term" value="F:ATP binding"/>
    <property type="evidence" value="ECO:0007669"/>
    <property type="project" value="UniProtKB-KW"/>
</dbReference>
<dbReference type="EMBL" id="JAAWVT010000003">
    <property type="protein sequence ID" value="NKG20692.1"/>
    <property type="molecule type" value="Genomic_DNA"/>
</dbReference>
<dbReference type="InterPro" id="IPR003593">
    <property type="entry name" value="AAA+_ATPase"/>
</dbReference>
<dbReference type="InterPro" id="IPR017871">
    <property type="entry name" value="ABC_transporter-like_CS"/>
</dbReference>
<dbReference type="Proteomes" id="UP000746595">
    <property type="component" value="Unassembled WGS sequence"/>
</dbReference>
<dbReference type="InterPro" id="IPR027417">
    <property type="entry name" value="P-loop_NTPase"/>
</dbReference>
<dbReference type="SMART" id="SM00382">
    <property type="entry name" value="AAA"/>
    <property type="match status" value="1"/>
</dbReference>
<protein>
    <submittedName>
        <fullName evidence="6">ABC transporter ATP-binding protein</fullName>
    </submittedName>
</protein>
<evidence type="ECO:0000256" key="1">
    <source>
        <dbReference type="ARBA" id="ARBA00005417"/>
    </source>
</evidence>
<accession>A0ABX1G375</accession>
<dbReference type="Pfam" id="PF00005">
    <property type="entry name" value="ABC_tran"/>
    <property type="match status" value="1"/>
</dbReference>
<gene>
    <name evidence="6" type="ORF">HED64_08225</name>
</gene>
<evidence type="ECO:0000313" key="7">
    <source>
        <dbReference type="Proteomes" id="UP000746595"/>
    </source>
</evidence>
<evidence type="ECO:0000256" key="3">
    <source>
        <dbReference type="ARBA" id="ARBA00022741"/>
    </source>
</evidence>
<reference evidence="6 7" key="1">
    <citation type="submission" date="2020-04" db="EMBL/GenBank/DDBJ databases">
        <title>Paeniglutamicibacter sp. ANT13_2, a novel actinomycete isolated from sediment in Antarctica.</title>
        <authorList>
            <person name="Sakdapetsiri C."/>
            <person name="Pinyakong O."/>
        </authorList>
    </citation>
    <scope>NUCLEOTIDE SEQUENCE [LARGE SCALE GENOMIC DNA]</scope>
    <source>
        <strain evidence="6 7">ANT13_2</strain>
    </source>
</reference>
<dbReference type="RefSeq" id="WP_168151570.1">
    <property type="nucleotide sequence ID" value="NZ_JAAWVT010000003.1"/>
</dbReference>
<keyword evidence="4 6" id="KW-0067">ATP-binding</keyword>
<proteinExistence type="inferred from homology"/>
<keyword evidence="3" id="KW-0547">Nucleotide-binding</keyword>
<dbReference type="SUPFAM" id="SSF52540">
    <property type="entry name" value="P-loop containing nucleoside triphosphate hydrolases"/>
    <property type="match status" value="1"/>
</dbReference>
<feature type="domain" description="ABC transporter" evidence="5">
    <location>
        <begin position="1"/>
        <end position="218"/>
    </location>
</feature>
<dbReference type="PANTHER" id="PTHR43553">
    <property type="entry name" value="HEAVY METAL TRANSPORTER"/>
    <property type="match status" value="1"/>
</dbReference>
<name>A0ABX1G375_9MICC</name>
<evidence type="ECO:0000256" key="2">
    <source>
        <dbReference type="ARBA" id="ARBA00022448"/>
    </source>
</evidence>
<dbReference type="PROSITE" id="PS50893">
    <property type="entry name" value="ABC_TRANSPORTER_2"/>
    <property type="match status" value="1"/>
</dbReference>
<dbReference type="InterPro" id="IPR003439">
    <property type="entry name" value="ABC_transporter-like_ATP-bd"/>
</dbReference>
<evidence type="ECO:0000259" key="5">
    <source>
        <dbReference type="PROSITE" id="PS50893"/>
    </source>
</evidence>
<dbReference type="InterPro" id="IPR015856">
    <property type="entry name" value="ABC_transpr_CbiO/EcfA_su"/>
</dbReference>
<dbReference type="PANTHER" id="PTHR43553:SF24">
    <property type="entry name" value="ENERGY-COUPLING FACTOR TRANSPORTER ATP-BINDING PROTEIN ECFA1"/>
    <property type="match status" value="1"/>
</dbReference>
<sequence>MPERTVLSPCTVELSEPRIAVIGANGSGKSTLLRLINGLVSPSTGSVEVHGFNTVQQAKAVRQRVGFLFTDPLSQLVMPIVIEDVELSLKASHKNRAQRTEAAQRALATLGLKHLAQRSIYDLSGGERQLVALCSVLAAGQNILVADEPTTLLDLANNQLLQSTFDALTQQVIYATHDLDFAASADRALLVSDGQIIFDGPAPEAVATYRQLVRDGRVTP</sequence>
<dbReference type="PROSITE" id="PS00211">
    <property type="entry name" value="ABC_TRANSPORTER_1"/>
    <property type="match status" value="1"/>
</dbReference>
<keyword evidence="2" id="KW-0813">Transport</keyword>
<organism evidence="6 7">
    <name type="scientific">Paeniglutamicibacter terrestris</name>
    <dbReference type="NCBI Taxonomy" id="2723403"/>
    <lineage>
        <taxon>Bacteria</taxon>
        <taxon>Bacillati</taxon>
        <taxon>Actinomycetota</taxon>
        <taxon>Actinomycetes</taxon>
        <taxon>Micrococcales</taxon>
        <taxon>Micrococcaceae</taxon>
        <taxon>Paeniglutamicibacter</taxon>
    </lineage>
</organism>
<comment type="similarity">
    <text evidence="1">Belongs to the ABC transporter superfamily.</text>
</comment>
<keyword evidence="7" id="KW-1185">Reference proteome</keyword>